<keyword evidence="3" id="KW-1185">Reference proteome</keyword>
<dbReference type="RefSeq" id="WP_377132738.1">
    <property type="nucleotide sequence ID" value="NZ_JBHSFI010000002.1"/>
</dbReference>
<comment type="caution">
    <text evidence="2">The sequence shown here is derived from an EMBL/GenBank/DDBJ whole genome shotgun (WGS) entry which is preliminary data.</text>
</comment>
<gene>
    <name evidence="2" type="ORF">ACFO6V_04675</name>
</gene>
<dbReference type="EMBL" id="JBHSFI010000002">
    <property type="protein sequence ID" value="MFC4627518.1"/>
    <property type="molecule type" value="Genomic_DNA"/>
</dbReference>
<reference evidence="3" key="1">
    <citation type="journal article" date="2019" name="Int. J. Syst. Evol. Microbiol.">
        <title>The Global Catalogue of Microorganisms (GCM) 10K type strain sequencing project: providing services to taxonomists for standard genome sequencing and annotation.</title>
        <authorList>
            <consortium name="The Broad Institute Genomics Platform"/>
            <consortium name="The Broad Institute Genome Sequencing Center for Infectious Disease"/>
            <person name="Wu L."/>
            <person name="Ma J."/>
        </authorList>
    </citation>
    <scope>NUCLEOTIDE SEQUENCE [LARGE SCALE GENOMIC DNA]</scope>
    <source>
        <strain evidence="3">CCUG 42722</strain>
    </source>
</reference>
<dbReference type="InterPro" id="IPR011050">
    <property type="entry name" value="Pectin_lyase_fold/virulence"/>
</dbReference>
<evidence type="ECO:0000313" key="2">
    <source>
        <dbReference type="EMBL" id="MFC4627518.1"/>
    </source>
</evidence>
<feature type="signal peptide" evidence="1">
    <location>
        <begin position="1"/>
        <end position="22"/>
    </location>
</feature>
<dbReference type="SMART" id="SM00710">
    <property type="entry name" value="PbH1"/>
    <property type="match status" value="6"/>
</dbReference>
<proteinExistence type="predicted"/>
<dbReference type="InterPro" id="IPR006626">
    <property type="entry name" value="PbH1"/>
</dbReference>
<evidence type="ECO:0000256" key="1">
    <source>
        <dbReference type="SAM" id="SignalP"/>
    </source>
</evidence>
<sequence length="880" mass="93530">MAALSAVAVIVSALVPVSAAQAAPQVAQQGRDRTYFAAADGSDVGRCDVRHACSLEHAQELVRHEARKGRDVTVVLEDGTYRVTEPLVFGAQDGGRDGHTVRWTAAPGARPVISGAAPISGWSVHDEEAGVYVADTPVGVDSRQLYVNGIIAQRASLPLANSSVTPTPTGLTINNQQLGYLSDLPDQGRIEFQSLGDFTNRYSPVESIDGSTITMAQPAWDNNTWGWDTVQNSFLAGPTWSLENSLAFLDTVGEWYLDPSAGKLYYKPGDGVDPDDLDVELPQVESLVSIGGTYDEPVTGLAFDGIEFTGTSWLGPSSHGYATQQNGAFIKDAYDYRPDDAFTSCSRGCEMFERARFDAWYQEPAAVQVSAAHGISLTNNRFTNLGQTALGIGNDANAMLSGVGLGASGIDVMGNVFNEVGGHGIAVGGVREDAHHPSDPRMINKDIRIENNTVNRVAVEYKDNSGILSTYATNVQIVHNEVANVAYDGIDTGYGWGINDAGGSAEYVRRGYYNWHPRYTTPTTLKDNLVAGNLIHHTKARFADGGSLYNLSASPGTVVERNYLFNVSGVGLYLDEGTRYTTYRQNVLQGTNPWIFTNAYSDGNNTSDNMIRENWFNSGGAQIPNAEERNNQLIDNVSVAGTSWPQGALDVMCEAGVAPQYRTTLNANLFGLAQCPADAPVGDGYETTAASASDSYFGQQGAAFGVAAAGADVWGGGGQRDDAFGALYRTGSFSARSSVSVRVDTINDTNAWAKSGVMVRNDMTAPGASSGYAIAAVTPRNGVVFQWDANGDGYLDGASQVRVDTHRAVWVRLDRVGDQVSASYSYDGVNYRQVGSPVTLPGAAEVQDGGVFSTSHDAARAAINVFSDLAPAAPGSATQP</sequence>
<dbReference type="Proteomes" id="UP001596011">
    <property type="component" value="Unassembled WGS sequence"/>
</dbReference>
<protein>
    <submittedName>
        <fullName evidence="2">Right-handed parallel beta-helix repeat-containing protein</fullName>
    </submittedName>
</protein>
<dbReference type="Gene3D" id="2.60.120.200">
    <property type="match status" value="1"/>
</dbReference>
<accession>A0ABV9HB50</accession>
<dbReference type="PANTHER" id="PTHR36453">
    <property type="entry name" value="SECRETED PROTEIN-RELATED"/>
    <property type="match status" value="1"/>
</dbReference>
<feature type="chain" id="PRO_5046989214" evidence="1">
    <location>
        <begin position="23"/>
        <end position="880"/>
    </location>
</feature>
<dbReference type="PANTHER" id="PTHR36453:SF1">
    <property type="entry name" value="RIGHT HANDED BETA HELIX DOMAIN-CONTAINING PROTEIN"/>
    <property type="match status" value="1"/>
</dbReference>
<evidence type="ECO:0000313" key="3">
    <source>
        <dbReference type="Proteomes" id="UP001596011"/>
    </source>
</evidence>
<dbReference type="InterPro" id="IPR012334">
    <property type="entry name" value="Pectin_lyas_fold"/>
</dbReference>
<organism evidence="2 3">
    <name type="scientific">Promicromonospora alba</name>
    <dbReference type="NCBI Taxonomy" id="1616110"/>
    <lineage>
        <taxon>Bacteria</taxon>
        <taxon>Bacillati</taxon>
        <taxon>Actinomycetota</taxon>
        <taxon>Actinomycetes</taxon>
        <taxon>Micrococcales</taxon>
        <taxon>Promicromonosporaceae</taxon>
        <taxon>Promicromonospora</taxon>
    </lineage>
</organism>
<dbReference type="Gene3D" id="2.160.20.10">
    <property type="entry name" value="Single-stranded right-handed beta-helix, Pectin lyase-like"/>
    <property type="match status" value="2"/>
</dbReference>
<dbReference type="SUPFAM" id="SSF51126">
    <property type="entry name" value="Pectin lyase-like"/>
    <property type="match status" value="1"/>
</dbReference>
<name>A0ABV9HB50_9MICO</name>
<keyword evidence="1" id="KW-0732">Signal</keyword>